<dbReference type="InterPro" id="IPR041657">
    <property type="entry name" value="HTH_17"/>
</dbReference>
<evidence type="ECO:0000256" key="1">
    <source>
        <dbReference type="ARBA" id="ARBA00022505"/>
    </source>
</evidence>
<dbReference type="Pfam" id="PF12728">
    <property type="entry name" value="HTH_17"/>
    <property type="match status" value="1"/>
</dbReference>
<dbReference type="SUPFAM" id="SSF46955">
    <property type="entry name" value="Putative DNA-binding domain"/>
    <property type="match status" value="1"/>
</dbReference>
<dbReference type="InterPro" id="IPR004606">
    <property type="entry name" value="Mop_domain"/>
</dbReference>
<proteinExistence type="predicted"/>
<keyword evidence="1 2" id="KW-0500">Molybdenum</keyword>
<dbReference type="Gene3D" id="2.40.50.100">
    <property type="match status" value="1"/>
</dbReference>
<protein>
    <submittedName>
        <fullName evidence="4">Helix-turn-helix transcriptional regulator</fullName>
    </submittedName>
</protein>
<dbReference type="Proteomes" id="UP001501461">
    <property type="component" value="Unassembled WGS sequence"/>
</dbReference>
<gene>
    <name evidence="4" type="ORF">GCM10009720_11790</name>
</gene>
<evidence type="ECO:0000313" key="5">
    <source>
        <dbReference type="Proteomes" id="UP001501461"/>
    </source>
</evidence>
<dbReference type="PROSITE" id="PS51866">
    <property type="entry name" value="MOP"/>
    <property type="match status" value="1"/>
</dbReference>
<reference evidence="5" key="1">
    <citation type="journal article" date="2019" name="Int. J. Syst. Evol. Microbiol.">
        <title>The Global Catalogue of Microorganisms (GCM) 10K type strain sequencing project: providing services to taxonomists for standard genome sequencing and annotation.</title>
        <authorList>
            <consortium name="The Broad Institute Genomics Platform"/>
            <consortium name="The Broad Institute Genome Sequencing Center for Infectious Disease"/>
            <person name="Wu L."/>
            <person name="Ma J."/>
        </authorList>
    </citation>
    <scope>NUCLEOTIDE SEQUENCE [LARGE SCALE GENOMIC DNA]</scope>
    <source>
        <strain evidence="5">JCM 13595</strain>
    </source>
</reference>
<dbReference type="Pfam" id="PF03459">
    <property type="entry name" value="TOBE"/>
    <property type="match status" value="1"/>
</dbReference>
<dbReference type="InterPro" id="IPR009061">
    <property type="entry name" value="DNA-bd_dom_put_sf"/>
</dbReference>
<dbReference type="Gene3D" id="1.10.1660.10">
    <property type="match status" value="1"/>
</dbReference>
<feature type="domain" description="Mop" evidence="3">
    <location>
        <begin position="67"/>
        <end position="132"/>
    </location>
</feature>
<name>A0ABP5FSF3_9MICC</name>
<sequence length="137" mass="14287">MFMTYLRISETAGYLGVSDDSVRRWIAQGKLTAHHDDSGRQVVAGAEVAALAQAAAEGRASVPGELHSSARNKLTGLVTKIQSDPVMSQVELQCGPFRVVSLISTEAVHDLGLVVGSPAVATVKATNVVIETTGLSS</sequence>
<evidence type="ECO:0000259" key="3">
    <source>
        <dbReference type="PROSITE" id="PS51866"/>
    </source>
</evidence>
<dbReference type="InterPro" id="IPR010093">
    <property type="entry name" value="SinI_DNA-bd"/>
</dbReference>
<dbReference type="EMBL" id="BAAAMN010000017">
    <property type="protein sequence ID" value="GAA2033007.1"/>
    <property type="molecule type" value="Genomic_DNA"/>
</dbReference>
<evidence type="ECO:0000313" key="4">
    <source>
        <dbReference type="EMBL" id="GAA2033007.1"/>
    </source>
</evidence>
<keyword evidence="5" id="KW-1185">Reference proteome</keyword>
<organism evidence="4 5">
    <name type="scientific">Yaniella flava</name>
    <dbReference type="NCBI Taxonomy" id="287930"/>
    <lineage>
        <taxon>Bacteria</taxon>
        <taxon>Bacillati</taxon>
        <taxon>Actinomycetota</taxon>
        <taxon>Actinomycetes</taxon>
        <taxon>Micrococcales</taxon>
        <taxon>Micrococcaceae</taxon>
        <taxon>Yaniella</taxon>
    </lineage>
</organism>
<dbReference type="InterPro" id="IPR008995">
    <property type="entry name" value="Mo/tungstate-bd_C_term_dom"/>
</dbReference>
<evidence type="ECO:0000256" key="2">
    <source>
        <dbReference type="PROSITE-ProRule" id="PRU01213"/>
    </source>
</evidence>
<dbReference type="NCBIfam" id="TIGR01764">
    <property type="entry name" value="excise"/>
    <property type="match status" value="1"/>
</dbReference>
<dbReference type="InterPro" id="IPR005116">
    <property type="entry name" value="Transp-assoc_OB_typ1"/>
</dbReference>
<accession>A0ABP5FSF3</accession>
<dbReference type="SUPFAM" id="SSF50331">
    <property type="entry name" value="MOP-like"/>
    <property type="match status" value="1"/>
</dbReference>
<comment type="caution">
    <text evidence="4">The sequence shown here is derived from an EMBL/GenBank/DDBJ whole genome shotgun (WGS) entry which is preliminary data.</text>
</comment>